<keyword evidence="3" id="KW-1185">Reference proteome</keyword>
<comment type="caution">
    <text evidence="2">The sequence shown here is derived from an EMBL/GenBank/DDBJ whole genome shotgun (WGS) entry which is preliminary data.</text>
</comment>
<feature type="transmembrane region" description="Helical" evidence="1">
    <location>
        <begin position="56"/>
        <end position="79"/>
    </location>
</feature>
<protein>
    <submittedName>
        <fullName evidence="2">Uncharacterized protein</fullName>
    </submittedName>
</protein>
<keyword evidence="1" id="KW-1133">Transmembrane helix</keyword>
<reference evidence="2 3" key="1">
    <citation type="submission" date="2024-06" db="EMBL/GenBank/DDBJ databases">
        <title>A chromosome level genome sequence of Diviner's sage (Salvia divinorum).</title>
        <authorList>
            <person name="Ford S.A."/>
            <person name="Ro D.-K."/>
            <person name="Ness R.W."/>
            <person name="Phillips M.A."/>
        </authorList>
    </citation>
    <scope>NUCLEOTIDE SEQUENCE [LARGE SCALE GENOMIC DNA]</scope>
    <source>
        <strain evidence="2">SAF-2024a</strain>
        <tissue evidence="2">Leaf</tissue>
    </source>
</reference>
<name>A0ABD1HLK7_SALDI</name>
<dbReference type="AlphaFoldDB" id="A0ABD1HLK7"/>
<gene>
    <name evidence="2" type="ORF">AAHA92_11821</name>
</gene>
<accession>A0ABD1HLK7</accession>
<organism evidence="2 3">
    <name type="scientific">Salvia divinorum</name>
    <name type="common">Maria pastora</name>
    <name type="synonym">Diviner's sage</name>
    <dbReference type="NCBI Taxonomy" id="28513"/>
    <lineage>
        <taxon>Eukaryota</taxon>
        <taxon>Viridiplantae</taxon>
        <taxon>Streptophyta</taxon>
        <taxon>Embryophyta</taxon>
        <taxon>Tracheophyta</taxon>
        <taxon>Spermatophyta</taxon>
        <taxon>Magnoliopsida</taxon>
        <taxon>eudicotyledons</taxon>
        <taxon>Gunneridae</taxon>
        <taxon>Pentapetalae</taxon>
        <taxon>asterids</taxon>
        <taxon>lamiids</taxon>
        <taxon>Lamiales</taxon>
        <taxon>Lamiaceae</taxon>
        <taxon>Nepetoideae</taxon>
        <taxon>Mentheae</taxon>
        <taxon>Salviinae</taxon>
        <taxon>Salvia</taxon>
        <taxon>Salvia subgen. Calosphace</taxon>
    </lineage>
</organism>
<keyword evidence="1" id="KW-0812">Transmembrane</keyword>
<evidence type="ECO:0000313" key="2">
    <source>
        <dbReference type="EMBL" id="KAL1556163.1"/>
    </source>
</evidence>
<sequence length="124" mass="13539">MFSKEKVLQSHHPAAVCSSLMPAVSCQGAFDFGCAALEASLTNLFSDQTHTHMDALFIHIPFFSFTLSHLYTFLSYIVVEVFASGKGEFGCGQPVRAREHQDMPSGDCWHDSTSPAAVAFALSY</sequence>
<dbReference type="Proteomes" id="UP001567538">
    <property type="component" value="Unassembled WGS sequence"/>
</dbReference>
<keyword evidence="1" id="KW-0472">Membrane</keyword>
<proteinExistence type="predicted"/>
<dbReference type="EMBL" id="JBEAFC010000005">
    <property type="protein sequence ID" value="KAL1556163.1"/>
    <property type="molecule type" value="Genomic_DNA"/>
</dbReference>
<evidence type="ECO:0000256" key="1">
    <source>
        <dbReference type="SAM" id="Phobius"/>
    </source>
</evidence>
<evidence type="ECO:0000313" key="3">
    <source>
        <dbReference type="Proteomes" id="UP001567538"/>
    </source>
</evidence>